<dbReference type="EMBL" id="AP019697">
    <property type="protein sequence ID" value="BBK24584.1"/>
    <property type="molecule type" value="Genomic_DNA"/>
</dbReference>
<accession>A0A8D4UTS3</accession>
<proteinExistence type="predicted"/>
<name>A0A8D4UTS3_9FIRM</name>
<protein>
    <submittedName>
        <fullName evidence="1">Uncharacterized protein</fullName>
    </submittedName>
</protein>
<dbReference type="KEGG" id="dho:Dia5BBH33_05190"/>
<organism evidence="1 2">
    <name type="scientific">Dialister hominis</name>
    <dbReference type="NCBI Taxonomy" id="2582419"/>
    <lineage>
        <taxon>Bacteria</taxon>
        <taxon>Bacillati</taxon>
        <taxon>Bacillota</taxon>
        <taxon>Negativicutes</taxon>
        <taxon>Veillonellales</taxon>
        <taxon>Veillonellaceae</taxon>
        <taxon>Dialister</taxon>
    </lineage>
</organism>
<sequence length="51" mass="5944">MAGVLRQDKRYKYVWETDKVGMIGCDSFRQAACLRAPRARCGQGRKQFFFP</sequence>
<dbReference type="AlphaFoldDB" id="A0A8D4UTS3"/>
<evidence type="ECO:0000313" key="2">
    <source>
        <dbReference type="Proteomes" id="UP000320585"/>
    </source>
</evidence>
<gene>
    <name evidence="1" type="ORF">Dia5BBH33_05190</name>
</gene>
<reference evidence="2" key="1">
    <citation type="submission" date="2019-05" db="EMBL/GenBank/DDBJ databases">
        <title>Complete genome sequencing of Dialister sp. strain 5BBH33.</title>
        <authorList>
            <person name="Sakamoto M."/>
            <person name="Murakami T."/>
            <person name="Mori H."/>
        </authorList>
    </citation>
    <scope>NUCLEOTIDE SEQUENCE [LARGE SCALE GENOMIC DNA]</scope>
    <source>
        <strain evidence="2">5BBH33</strain>
    </source>
</reference>
<keyword evidence="2" id="KW-1185">Reference proteome</keyword>
<evidence type="ECO:0000313" key="1">
    <source>
        <dbReference type="EMBL" id="BBK24584.1"/>
    </source>
</evidence>
<dbReference type="Proteomes" id="UP000320585">
    <property type="component" value="Chromosome"/>
</dbReference>